<dbReference type="SMART" id="SM01086">
    <property type="entry name" value="ClpB_D2-small"/>
    <property type="match status" value="1"/>
</dbReference>
<dbReference type="GO" id="GO:0005737">
    <property type="term" value="C:cytoplasm"/>
    <property type="evidence" value="ECO:0007669"/>
    <property type="project" value="UniProtKB-SubCell"/>
</dbReference>
<keyword evidence="3 9" id="KW-0677">Repeat</keyword>
<dbReference type="Pfam" id="PF10431">
    <property type="entry name" value="ClpB_D2-small"/>
    <property type="match status" value="1"/>
</dbReference>
<keyword evidence="5 10" id="KW-0067">ATP-binding</keyword>
<dbReference type="SUPFAM" id="SSF81923">
    <property type="entry name" value="Double Clp-N motif"/>
    <property type="match status" value="1"/>
</dbReference>
<evidence type="ECO:0000256" key="10">
    <source>
        <dbReference type="RuleBase" id="RU004432"/>
    </source>
</evidence>
<dbReference type="InterPro" id="IPR028299">
    <property type="entry name" value="ClpA/B_CS2"/>
</dbReference>
<dbReference type="InterPro" id="IPR050130">
    <property type="entry name" value="ClpA_ClpB"/>
</dbReference>
<keyword evidence="7 10" id="KW-0143">Chaperone</keyword>
<dbReference type="Pfam" id="PF07724">
    <property type="entry name" value="AAA_2"/>
    <property type="match status" value="1"/>
</dbReference>
<dbReference type="InterPro" id="IPR003593">
    <property type="entry name" value="AAA+_ATPase"/>
</dbReference>
<dbReference type="Gene3D" id="1.10.8.60">
    <property type="match status" value="1"/>
</dbReference>
<dbReference type="InterPro" id="IPR041546">
    <property type="entry name" value="ClpA/ClpB_AAA_lid"/>
</dbReference>
<organism evidence="13 14">
    <name type="scientific">Leeuwenhoekiella nanhaiensis</name>
    <dbReference type="NCBI Taxonomy" id="1655491"/>
    <lineage>
        <taxon>Bacteria</taxon>
        <taxon>Pseudomonadati</taxon>
        <taxon>Bacteroidota</taxon>
        <taxon>Flavobacteriia</taxon>
        <taxon>Flavobacteriales</taxon>
        <taxon>Flavobacteriaceae</taxon>
        <taxon>Leeuwenhoekiella</taxon>
    </lineage>
</organism>
<dbReference type="SMART" id="SM00382">
    <property type="entry name" value="AAA"/>
    <property type="match status" value="2"/>
</dbReference>
<proteinExistence type="inferred from homology"/>
<dbReference type="InterPro" id="IPR003959">
    <property type="entry name" value="ATPase_AAA_core"/>
</dbReference>
<dbReference type="InterPro" id="IPR017730">
    <property type="entry name" value="Chaperonin_ClpB"/>
</dbReference>
<keyword evidence="6 11" id="KW-0175">Coiled coil</keyword>
<keyword evidence="14" id="KW-1185">Reference proteome</keyword>
<dbReference type="GO" id="GO:0005524">
    <property type="term" value="F:ATP binding"/>
    <property type="evidence" value="ECO:0007669"/>
    <property type="project" value="UniProtKB-UniRule"/>
</dbReference>
<dbReference type="FunFam" id="3.40.50.300:FF:000025">
    <property type="entry name" value="ATP-dependent Clp protease subunit"/>
    <property type="match status" value="1"/>
</dbReference>
<dbReference type="Pfam" id="PF02861">
    <property type="entry name" value="Clp_N"/>
    <property type="match status" value="1"/>
</dbReference>
<evidence type="ECO:0000256" key="6">
    <source>
        <dbReference type="ARBA" id="ARBA00023054"/>
    </source>
</evidence>
<dbReference type="InterPro" id="IPR018368">
    <property type="entry name" value="ClpA/B_CS1"/>
</dbReference>
<dbReference type="RefSeq" id="WP_099646288.1">
    <property type="nucleotide sequence ID" value="NZ_KZ319291.1"/>
</dbReference>
<dbReference type="OrthoDB" id="9803641at2"/>
<dbReference type="InterPro" id="IPR019489">
    <property type="entry name" value="Clp_ATPase_C"/>
</dbReference>
<dbReference type="Proteomes" id="UP000229433">
    <property type="component" value="Unassembled WGS sequence"/>
</dbReference>
<dbReference type="InterPro" id="IPR027417">
    <property type="entry name" value="P-loop_NTPase"/>
</dbReference>
<dbReference type="NCBIfam" id="TIGR03346">
    <property type="entry name" value="chaperone_ClpB"/>
    <property type="match status" value="1"/>
</dbReference>
<comment type="subunit">
    <text evidence="11">Homohexamer; The oligomerization is ATP-dependent.</text>
</comment>
<dbReference type="Gene3D" id="1.10.1780.10">
    <property type="entry name" value="Clp, N-terminal domain"/>
    <property type="match status" value="1"/>
</dbReference>
<comment type="caution">
    <text evidence="13">The sequence shown here is derived from an EMBL/GenBank/DDBJ whole genome shotgun (WGS) entry which is preliminary data.</text>
</comment>
<accession>A0A2G1VQN4</accession>
<dbReference type="PANTHER" id="PTHR11638">
    <property type="entry name" value="ATP-DEPENDENT CLP PROTEASE"/>
    <property type="match status" value="1"/>
</dbReference>
<feature type="domain" description="Clp R" evidence="12">
    <location>
        <begin position="3"/>
        <end position="144"/>
    </location>
</feature>
<keyword evidence="11" id="KW-0963">Cytoplasm</keyword>
<evidence type="ECO:0000256" key="5">
    <source>
        <dbReference type="ARBA" id="ARBA00022840"/>
    </source>
</evidence>
<evidence type="ECO:0000259" key="12">
    <source>
        <dbReference type="PROSITE" id="PS51903"/>
    </source>
</evidence>
<dbReference type="PROSITE" id="PS00870">
    <property type="entry name" value="CLPAB_1"/>
    <property type="match status" value="1"/>
</dbReference>
<comment type="subunit">
    <text evidence="8">Homohexamer. The oligomerization is ATP-dependent.</text>
</comment>
<dbReference type="PROSITE" id="PS51903">
    <property type="entry name" value="CLP_R"/>
    <property type="match status" value="1"/>
</dbReference>
<comment type="subcellular location">
    <subcellularLocation>
        <location evidence="11">Cytoplasm</location>
    </subcellularLocation>
</comment>
<dbReference type="InterPro" id="IPR004176">
    <property type="entry name" value="Clp_R_N"/>
</dbReference>
<feature type="coiled-coil region" evidence="11">
    <location>
        <begin position="410"/>
        <end position="521"/>
    </location>
</feature>
<evidence type="ECO:0000256" key="4">
    <source>
        <dbReference type="ARBA" id="ARBA00022741"/>
    </source>
</evidence>
<evidence type="ECO:0000256" key="1">
    <source>
        <dbReference type="ARBA" id="ARBA00008675"/>
    </source>
</evidence>
<dbReference type="GO" id="GO:0042026">
    <property type="term" value="P:protein refolding"/>
    <property type="evidence" value="ECO:0007669"/>
    <property type="project" value="UniProtKB-UniRule"/>
</dbReference>
<dbReference type="CDD" id="cd00009">
    <property type="entry name" value="AAA"/>
    <property type="match status" value="1"/>
</dbReference>
<comment type="function">
    <text evidence="11">Part of a stress-induced multi-chaperone system, it is involved in the recovery of the cell from heat-induced damage, in cooperation with DnaK, DnaJ and GrpE.</text>
</comment>
<dbReference type="CDD" id="cd19499">
    <property type="entry name" value="RecA-like_ClpB_Hsp104-like"/>
    <property type="match status" value="1"/>
</dbReference>
<keyword evidence="11" id="KW-0346">Stress response</keyword>
<dbReference type="AlphaFoldDB" id="A0A2G1VQN4"/>
<dbReference type="GO" id="GO:0034605">
    <property type="term" value="P:cellular response to heat"/>
    <property type="evidence" value="ECO:0007669"/>
    <property type="project" value="TreeGrafter"/>
</dbReference>
<evidence type="ECO:0000313" key="13">
    <source>
        <dbReference type="EMBL" id="PHQ29086.1"/>
    </source>
</evidence>
<evidence type="ECO:0000256" key="7">
    <source>
        <dbReference type="ARBA" id="ARBA00023186"/>
    </source>
</evidence>
<dbReference type="InterPro" id="IPR001270">
    <property type="entry name" value="ClpA/B"/>
</dbReference>
<dbReference type="EMBL" id="NQXA01000008">
    <property type="protein sequence ID" value="PHQ29086.1"/>
    <property type="molecule type" value="Genomic_DNA"/>
</dbReference>
<evidence type="ECO:0000256" key="9">
    <source>
        <dbReference type="PROSITE-ProRule" id="PRU01251"/>
    </source>
</evidence>
<name>A0A2G1VQN4_9FLAO</name>
<dbReference type="FunFam" id="3.40.50.300:FF:000010">
    <property type="entry name" value="Chaperone clpB 1, putative"/>
    <property type="match status" value="1"/>
</dbReference>
<evidence type="ECO:0000256" key="3">
    <source>
        <dbReference type="ARBA" id="ARBA00022737"/>
    </source>
</evidence>
<protein>
    <recommendedName>
        <fullName evidence="2 11">Chaperone protein ClpB</fullName>
    </recommendedName>
</protein>
<gene>
    <name evidence="11 13" type="primary">clpB</name>
    <name evidence="13" type="ORF">CJ305_10765</name>
</gene>
<dbReference type="GO" id="GO:0016887">
    <property type="term" value="F:ATP hydrolysis activity"/>
    <property type="evidence" value="ECO:0007669"/>
    <property type="project" value="InterPro"/>
</dbReference>
<keyword evidence="4 10" id="KW-0547">Nucleotide-binding</keyword>
<reference evidence="13 14" key="1">
    <citation type="submission" date="2017-08" db="EMBL/GenBank/DDBJ databases">
        <title>The whole genome shortgun sequences of strain Leeuwenhoekiella nanhaiensis G18 from the South China Sea.</title>
        <authorList>
            <person name="Liu Q."/>
        </authorList>
    </citation>
    <scope>NUCLEOTIDE SEQUENCE [LARGE SCALE GENOMIC DNA]</scope>
    <source>
        <strain evidence="13 14">G18</strain>
    </source>
</reference>
<dbReference type="Pfam" id="PF17871">
    <property type="entry name" value="AAA_lid_9"/>
    <property type="match status" value="1"/>
</dbReference>
<comment type="similarity">
    <text evidence="1 10">Belongs to the ClpA/ClpB family.</text>
</comment>
<dbReference type="Gene3D" id="3.40.50.300">
    <property type="entry name" value="P-loop containing nucleotide triphosphate hydrolases"/>
    <property type="match status" value="3"/>
</dbReference>
<dbReference type="PROSITE" id="PS00871">
    <property type="entry name" value="CLPAB_2"/>
    <property type="match status" value="1"/>
</dbReference>
<dbReference type="PRINTS" id="PR00300">
    <property type="entry name" value="CLPPROTEASEA"/>
</dbReference>
<dbReference type="FunFam" id="3.40.50.300:FF:000120">
    <property type="entry name" value="ATP-dependent chaperone ClpB"/>
    <property type="match status" value="1"/>
</dbReference>
<sequence length="867" mass="97378">MNFNNFTIKSQEAIQQAQALAQGYGHQQIENEHIFKAILEVDENVTPFLLQKLDVNVNLLKQILESTLTSFPKVSGGDIMLSREAGKTVTEAGNIAKKMNDEYVSLEHLFLAIFKSSSKIAQILKDQGVTEKHLKAAIEELRKGDRVTSQSAEETYNSLSKYAKNLNQLARDGKLDPVIGRDEEIRRILQILSRRTKNNPILVGEPGTGKTAIAEGLAHRIIDGDVPENLQEKQIWALDMGALIAGAKYKGEFEERLKAVIKEVTTAAGDIVLFIDEIHTLVGAGGGQGAMDAANILKPALARGELRAIGATTLDEYQKYFEQDKALERRFQKVSVFEPDTESAISILRGIKEKYETHHKVRIKDNAIIAAVELSQRYITNRFLPDKAIDLMDEAASKMRMEINSKPEELDVLDRKIMQLEIEIEAIKREKDETKLKSLHADLANLKEERNEINAKWKSEKEVVDNIQNAKQDIENFKLEAERAEREGNYGLVAELRYGKIKQAQEELEKLQQQLANQGDNSLIKEEVTSEDIAEVVAKWTGIPVTKMLQSEREKLLHLETDLHKRVVGQQEAIIAVSDAVRRSRAGLQDQKRPIGSFLFLGTTGVGKTELAKALAEYLFDDENNITRIDMSEYQERHSVSRLVGAPPGYVGYDEGGQLTEAVRRKPYSVILLDEIEKAHPDTFNILLQVLDEGRLTDNKGRLADFKNTIIIMTSNMGSHIIQEKFETIKDPETAMEGAKTEVLGMLKQTIRPEFINRIDDIVMFAPLTRKDIEKVVSLQLKGVTRMLAKQGITLDATTDAIAYLADRGFQPEFGARPVKRTIQKEVLNQLSKEILSGKVTTDSIILLDAFDDELVFRNQNDLVSND</sequence>
<dbReference type="PANTHER" id="PTHR11638:SF18">
    <property type="entry name" value="HEAT SHOCK PROTEIN 104"/>
    <property type="match status" value="1"/>
</dbReference>
<evidence type="ECO:0000313" key="14">
    <source>
        <dbReference type="Proteomes" id="UP000229433"/>
    </source>
</evidence>
<dbReference type="InterPro" id="IPR036628">
    <property type="entry name" value="Clp_N_dom_sf"/>
</dbReference>
<evidence type="ECO:0000256" key="11">
    <source>
        <dbReference type="RuleBase" id="RU362034"/>
    </source>
</evidence>
<dbReference type="Pfam" id="PF00004">
    <property type="entry name" value="AAA"/>
    <property type="match status" value="1"/>
</dbReference>
<evidence type="ECO:0000256" key="2">
    <source>
        <dbReference type="ARBA" id="ARBA00017574"/>
    </source>
</evidence>
<dbReference type="SUPFAM" id="SSF52540">
    <property type="entry name" value="P-loop containing nucleoside triphosphate hydrolases"/>
    <property type="match status" value="2"/>
</dbReference>
<evidence type="ECO:0000256" key="8">
    <source>
        <dbReference type="ARBA" id="ARBA00026057"/>
    </source>
</evidence>